<dbReference type="AlphaFoldDB" id="A0A553QNB5"/>
<feature type="transmembrane region" description="Helical" evidence="7">
    <location>
        <begin position="308"/>
        <end position="330"/>
    </location>
</feature>
<feature type="transmembrane region" description="Helical" evidence="7">
    <location>
        <begin position="411"/>
        <end position="430"/>
    </location>
</feature>
<comment type="subcellular location">
    <subcellularLocation>
        <location evidence="1">Membrane</location>
        <topology evidence="1">Multi-pass membrane protein</topology>
    </subcellularLocation>
</comment>
<keyword evidence="5 7" id="KW-0472">Membrane</keyword>
<dbReference type="Pfam" id="PF12832">
    <property type="entry name" value="MFS_1_like"/>
    <property type="match status" value="1"/>
</dbReference>
<dbReference type="InterPro" id="IPR036259">
    <property type="entry name" value="MFS_trans_sf"/>
</dbReference>
<feature type="transmembrane region" description="Helical" evidence="7">
    <location>
        <begin position="533"/>
        <end position="552"/>
    </location>
</feature>
<feature type="transmembrane region" description="Helical" evidence="7">
    <location>
        <begin position="508"/>
        <end position="527"/>
    </location>
</feature>
<feature type="compositionally biased region" description="Polar residues" evidence="6">
    <location>
        <begin position="174"/>
        <end position="202"/>
    </location>
</feature>
<evidence type="ECO:0000259" key="8">
    <source>
        <dbReference type="Pfam" id="PF12832"/>
    </source>
</evidence>
<organism evidence="9 10">
    <name type="scientific">Danionella cerebrum</name>
    <dbReference type="NCBI Taxonomy" id="2873325"/>
    <lineage>
        <taxon>Eukaryota</taxon>
        <taxon>Metazoa</taxon>
        <taxon>Chordata</taxon>
        <taxon>Craniata</taxon>
        <taxon>Vertebrata</taxon>
        <taxon>Euteleostomi</taxon>
        <taxon>Actinopterygii</taxon>
        <taxon>Neopterygii</taxon>
        <taxon>Teleostei</taxon>
        <taxon>Ostariophysi</taxon>
        <taxon>Cypriniformes</taxon>
        <taxon>Danionidae</taxon>
        <taxon>Danioninae</taxon>
        <taxon>Danionella</taxon>
    </lineage>
</organism>
<keyword evidence="10" id="KW-1185">Reference proteome</keyword>
<dbReference type="Gene3D" id="1.20.1250.20">
    <property type="entry name" value="MFS general substrate transporter like domains"/>
    <property type="match status" value="2"/>
</dbReference>
<dbReference type="Proteomes" id="UP000316079">
    <property type="component" value="Unassembled WGS sequence"/>
</dbReference>
<keyword evidence="4 7" id="KW-1133">Transmembrane helix</keyword>
<dbReference type="EMBL" id="SRMA01025746">
    <property type="protein sequence ID" value="TRY91427.1"/>
    <property type="molecule type" value="Genomic_DNA"/>
</dbReference>
<proteinExistence type="inferred from homology"/>
<feature type="transmembrane region" description="Helical" evidence="7">
    <location>
        <begin position="442"/>
        <end position="461"/>
    </location>
</feature>
<evidence type="ECO:0000256" key="4">
    <source>
        <dbReference type="ARBA" id="ARBA00022989"/>
    </source>
</evidence>
<feature type="region of interest" description="Disordered" evidence="6">
    <location>
        <begin position="152"/>
        <end position="218"/>
    </location>
</feature>
<dbReference type="InterPro" id="IPR024989">
    <property type="entry name" value="MFS_assoc_dom"/>
</dbReference>
<evidence type="ECO:0000256" key="6">
    <source>
        <dbReference type="SAM" id="MobiDB-lite"/>
    </source>
</evidence>
<comment type="caution">
    <text evidence="9">The sequence shown here is derived from an EMBL/GenBank/DDBJ whole genome shotgun (WGS) entry which is preliminary data.</text>
</comment>
<dbReference type="CDD" id="cd17479">
    <property type="entry name" value="MFS_MFSD6L"/>
    <property type="match status" value="1"/>
</dbReference>
<comment type="similarity">
    <text evidence="2">Belongs to the major facilitator superfamily. MFSD6 family.</text>
</comment>
<reference evidence="9 10" key="1">
    <citation type="journal article" date="2019" name="Sci. Data">
        <title>Hybrid genome assembly and annotation of Danionella translucida.</title>
        <authorList>
            <person name="Kadobianskyi M."/>
            <person name="Schulze L."/>
            <person name="Schuelke M."/>
            <person name="Judkewitz B."/>
        </authorList>
    </citation>
    <scope>NUCLEOTIDE SEQUENCE [LARGE SCALE GENOMIC DNA]</scope>
    <source>
        <strain evidence="9 10">Bolton</strain>
    </source>
</reference>
<feature type="transmembrane region" description="Helical" evidence="7">
    <location>
        <begin position="376"/>
        <end position="399"/>
    </location>
</feature>
<dbReference type="STRING" id="623744.A0A553QNB5"/>
<evidence type="ECO:0000256" key="3">
    <source>
        <dbReference type="ARBA" id="ARBA00022692"/>
    </source>
</evidence>
<feature type="transmembrane region" description="Helical" evidence="7">
    <location>
        <begin position="20"/>
        <end position="43"/>
    </location>
</feature>
<dbReference type="InterPro" id="IPR051717">
    <property type="entry name" value="MFS_MFSD6"/>
</dbReference>
<feature type="transmembrane region" description="Helical" evidence="7">
    <location>
        <begin position="467"/>
        <end position="487"/>
    </location>
</feature>
<evidence type="ECO:0000256" key="5">
    <source>
        <dbReference type="ARBA" id="ARBA00023136"/>
    </source>
</evidence>
<feature type="region of interest" description="Disordered" evidence="6">
    <location>
        <begin position="107"/>
        <end position="126"/>
    </location>
</feature>
<feature type="transmembrane region" description="Helical" evidence="7">
    <location>
        <begin position="336"/>
        <end position="355"/>
    </location>
</feature>
<name>A0A553QNB5_9TELE</name>
<protein>
    <recommendedName>
        <fullName evidence="8">Major facilitator superfamily associated domain-containing protein</fullName>
    </recommendedName>
</protein>
<feature type="domain" description="Major facilitator superfamily associated" evidence="8">
    <location>
        <begin position="23"/>
        <end position="536"/>
    </location>
</feature>
<evidence type="ECO:0000313" key="10">
    <source>
        <dbReference type="Proteomes" id="UP000316079"/>
    </source>
</evidence>
<dbReference type="OrthoDB" id="515887at2759"/>
<dbReference type="PANTHER" id="PTHR16172:SF41">
    <property type="entry name" value="MAJOR FACILITATOR SUPERFAMILY DOMAIN-CONTAINING PROTEIN 6-LIKE"/>
    <property type="match status" value="1"/>
</dbReference>
<gene>
    <name evidence="9" type="ORF">DNTS_018796</name>
</gene>
<evidence type="ECO:0000313" key="9">
    <source>
        <dbReference type="EMBL" id="TRY91427.1"/>
    </source>
</evidence>
<feature type="transmembrane region" description="Helical" evidence="7">
    <location>
        <begin position="260"/>
        <end position="278"/>
    </location>
</feature>
<dbReference type="GO" id="GO:0016020">
    <property type="term" value="C:membrane"/>
    <property type="evidence" value="ECO:0007669"/>
    <property type="project" value="UniProtKB-SubCell"/>
</dbReference>
<evidence type="ECO:0000256" key="7">
    <source>
        <dbReference type="SAM" id="Phobius"/>
    </source>
</evidence>
<dbReference type="SUPFAM" id="SSF103473">
    <property type="entry name" value="MFS general substrate transporter"/>
    <property type="match status" value="1"/>
</dbReference>
<keyword evidence="3 7" id="KW-0812">Transmembrane</keyword>
<feature type="transmembrane region" description="Helical" evidence="7">
    <location>
        <begin position="49"/>
        <end position="70"/>
    </location>
</feature>
<accession>A0A553QNB5</accession>
<feature type="compositionally biased region" description="Polar residues" evidence="6">
    <location>
        <begin position="113"/>
        <end position="126"/>
    </location>
</feature>
<dbReference type="PANTHER" id="PTHR16172">
    <property type="entry name" value="MAJOR FACILITATOR SUPERFAMILY DOMAIN-CONTAINING PROTEIN 6-LIKE"/>
    <property type="match status" value="1"/>
</dbReference>
<feature type="transmembrane region" description="Helical" evidence="7">
    <location>
        <begin position="82"/>
        <end position="102"/>
    </location>
</feature>
<evidence type="ECO:0000256" key="1">
    <source>
        <dbReference type="ARBA" id="ARBA00004141"/>
    </source>
</evidence>
<evidence type="ECO:0000256" key="2">
    <source>
        <dbReference type="ARBA" id="ARBA00005241"/>
    </source>
</evidence>
<feature type="compositionally biased region" description="Low complexity" evidence="6">
    <location>
        <begin position="203"/>
        <end position="215"/>
    </location>
</feature>
<sequence>MKKGVVQKSKQWNVKGAMRLAGVFHFLHSCGTGCLLPFLTLYFRHLGLSASMIGIIMASKHLAAFVWRPLSSVLARKYDKRRTVVVGSLVSSGLVVLVLLLFPSTGVKPESGRCNSSQPKVNPTPLLDTTMQIPFLKDHNATVPSVPQISVSFEPPLESSTTSSFEPSAEPPLESSTKASLESSTKASLESSTKASLESSTKASLESSAEPPLESITEPLLKSERLESSWSSRGLKSLNSKDTHGEFLGSLKVMDAQHQMFFLVLIVTVLWEFVATPLEWTVHDGLYEYLDFVDATDRQSSVNVWKQLGAASGNCLVGVLVTNLFCLIGLRVEFYSYTTLMVLTVPVAVLLPMYLRKREHLSSGGVKAMQLVYGNSQAILCAVTVVLMGMVSSAVSDFLLWQMQDIGAIEIHLGVCLAMVHISQTGFAPLSGPLSRILKYHGWLLVLASVGLAMQCLYYSFLWTPWGVLPAQLVAGFSIGTLWWSVALQSEEIATPGTEKTILRLFEVLSLEFGAAIGSLIAGFVVQKFGCNVLFQGAAVLLALWSSALSVLKWKIPRQRRINYSRLLAADTELSESESDQEKDWLETAMDESGRNNNNRTINKF</sequence>